<keyword evidence="1" id="KW-0472">Membrane</keyword>
<dbReference type="InterPro" id="IPR028098">
    <property type="entry name" value="Glyco_trans_4-like_N"/>
</dbReference>
<sequence>MSKTEQKKKRVLLVTQYFYPENFKSNDLAFELVKRGYEVDALVGIPNYPEGKYFKGYGIFKKRHEMVNGVNIYRCFQTPRGRGGWRLPVNYFTFVVFGLLRVLFHLGWKKYDCIIGHEPSPIFQAYPALLLRWMQKIPFYYWIMDLWPDAMMSGGGIKNKHILNWVDSLVKGIYNRSDKILITSKPFRRAICEKGDYDKKIIYYPNWSVDMSQDKKGVQIPELPEGFKIMIAGNLGSAQCLDKVAEVMMELKDVPEVKWVFIGDGSKKAWLDEFIELNGLKENAVTVGRYPAEAMPAFFKQANAMLVTLKGGFRHLEMVVPARLQSYMSAGRPVLAMLGEGGAEIIKESGCGYVVPASDSKALAQVIREKVLTDKEAFEAMGAKGRKYYEENYTLDMCMDNLVEIIENGKYEK</sequence>
<dbReference type="CDD" id="cd03794">
    <property type="entry name" value="GT4_WbuB-like"/>
    <property type="match status" value="1"/>
</dbReference>
<dbReference type="AlphaFoldDB" id="A0A413V780"/>
<comment type="caution">
    <text evidence="4">The sequence shown here is derived from an EMBL/GenBank/DDBJ whole genome shotgun (WGS) entry which is preliminary data.</text>
</comment>
<evidence type="ECO:0000259" key="3">
    <source>
        <dbReference type="Pfam" id="PF13579"/>
    </source>
</evidence>
<evidence type="ECO:0000259" key="2">
    <source>
        <dbReference type="Pfam" id="PF00534"/>
    </source>
</evidence>
<keyword evidence="1" id="KW-0812">Transmembrane</keyword>
<dbReference type="PANTHER" id="PTHR12526">
    <property type="entry name" value="GLYCOSYLTRANSFERASE"/>
    <property type="match status" value="1"/>
</dbReference>
<protein>
    <submittedName>
        <fullName evidence="4">Glycosyltransferase WbuB</fullName>
    </submittedName>
</protein>
<reference evidence="4 5" key="1">
    <citation type="submission" date="2018-08" db="EMBL/GenBank/DDBJ databases">
        <title>A genome reference for cultivated species of the human gut microbiota.</title>
        <authorList>
            <person name="Zou Y."/>
            <person name="Xue W."/>
            <person name="Luo G."/>
        </authorList>
    </citation>
    <scope>NUCLEOTIDE SEQUENCE [LARGE SCALE GENOMIC DNA]</scope>
    <source>
        <strain evidence="4 5">AM40-30BH</strain>
    </source>
</reference>
<accession>A0A413V780</accession>
<evidence type="ECO:0000313" key="4">
    <source>
        <dbReference type="EMBL" id="RHB29426.1"/>
    </source>
</evidence>
<dbReference type="GO" id="GO:0016757">
    <property type="term" value="F:glycosyltransferase activity"/>
    <property type="evidence" value="ECO:0007669"/>
    <property type="project" value="InterPro"/>
</dbReference>
<evidence type="ECO:0000313" key="5">
    <source>
        <dbReference type="Proteomes" id="UP000284379"/>
    </source>
</evidence>
<keyword evidence="1" id="KW-1133">Transmembrane helix</keyword>
<organism evidence="4 5">
    <name type="scientific">Bacteroides nordii</name>
    <dbReference type="NCBI Taxonomy" id="291645"/>
    <lineage>
        <taxon>Bacteria</taxon>
        <taxon>Pseudomonadati</taxon>
        <taxon>Bacteroidota</taxon>
        <taxon>Bacteroidia</taxon>
        <taxon>Bacteroidales</taxon>
        <taxon>Bacteroidaceae</taxon>
        <taxon>Bacteroides</taxon>
    </lineage>
</organism>
<dbReference type="InterPro" id="IPR001296">
    <property type="entry name" value="Glyco_trans_1"/>
</dbReference>
<dbReference type="Gene3D" id="3.40.50.2000">
    <property type="entry name" value="Glycogen Phosphorylase B"/>
    <property type="match status" value="2"/>
</dbReference>
<dbReference type="Pfam" id="PF00534">
    <property type="entry name" value="Glycos_transf_1"/>
    <property type="match status" value="1"/>
</dbReference>
<feature type="transmembrane region" description="Helical" evidence="1">
    <location>
        <begin position="89"/>
        <end position="108"/>
    </location>
</feature>
<dbReference type="Pfam" id="PF13579">
    <property type="entry name" value="Glyco_trans_4_4"/>
    <property type="match status" value="1"/>
</dbReference>
<gene>
    <name evidence="4" type="ORF">DW888_19885</name>
</gene>
<proteinExistence type="predicted"/>
<feature type="domain" description="Glycosyltransferase subfamily 4-like N-terminal" evidence="3">
    <location>
        <begin position="27"/>
        <end position="207"/>
    </location>
</feature>
<keyword evidence="4" id="KW-0808">Transferase</keyword>
<evidence type="ECO:0000256" key="1">
    <source>
        <dbReference type="SAM" id="Phobius"/>
    </source>
</evidence>
<dbReference type="SUPFAM" id="SSF53756">
    <property type="entry name" value="UDP-Glycosyltransferase/glycogen phosphorylase"/>
    <property type="match status" value="1"/>
</dbReference>
<dbReference type="PANTHER" id="PTHR12526:SF622">
    <property type="entry name" value="GLYCOSYLTRANSFERASE (GROUP I)"/>
    <property type="match status" value="1"/>
</dbReference>
<dbReference type="RefSeq" id="WP_122202315.1">
    <property type="nucleotide sequence ID" value="NZ_CABJFV010000032.1"/>
</dbReference>
<dbReference type="EMBL" id="QSGO01000032">
    <property type="protein sequence ID" value="RHB29426.1"/>
    <property type="molecule type" value="Genomic_DNA"/>
</dbReference>
<feature type="domain" description="Glycosyl transferase family 1" evidence="2">
    <location>
        <begin position="225"/>
        <end position="387"/>
    </location>
</feature>
<name>A0A413V780_9BACE</name>
<dbReference type="Proteomes" id="UP000284379">
    <property type="component" value="Unassembled WGS sequence"/>
</dbReference>